<dbReference type="InterPro" id="IPR050982">
    <property type="entry name" value="Auxin_biosynth/cation_transpt"/>
</dbReference>
<organism evidence="3 4">
    <name type="scientific">Cellulomonas algicola</name>
    <dbReference type="NCBI Taxonomy" id="2071633"/>
    <lineage>
        <taxon>Bacteria</taxon>
        <taxon>Bacillati</taxon>
        <taxon>Actinomycetota</taxon>
        <taxon>Actinomycetes</taxon>
        <taxon>Micrococcales</taxon>
        <taxon>Cellulomonadaceae</taxon>
        <taxon>Cellulomonas</taxon>
    </lineage>
</organism>
<proteinExistence type="predicted"/>
<evidence type="ECO:0000313" key="3">
    <source>
        <dbReference type="EMBL" id="GCD21723.1"/>
    </source>
</evidence>
<dbReference type="PRINTS" id="PR00368">
    <property type="entry name" value="FADPNR"/>
</dbReference>
<feature type="region of interest" description="Disordered" evidence="2">
    <location>
        <begin position="1"/>
        <end position="36"/>
    </location>
</feature>
<dbReference type="PRINTS" id="PR00411">
    <property type="entry name" value="PNDRDTASEI"/>
</dbReference>
<evidence type="ECO:0000256" key="1">
    <source>
        <dbReference type="ARBA" id="ARBA00023002"/>
    </source>
</evidence>
<dbReference type="Gene3D" id="3.50.50.60">
    <property type="entry name" value="FAD/NAD(P)-binding domain"/>
    <property type="match status" value="1"/>
</dbReference>
<dbReference type="OrthoDB" id="178899at2"/>
<dbReference type="Proteomes" id="UP000288246">
    <property type="component" value="Unassembled WGS sequence"/>
</dbReference>
<reference evidence="3 4" key="1">
    <citation type="submission" date="2018-11" db="EMBL/GenBank/DDBJ databases">
        <title>Draft genome sequence of Cellulomonas takizawaensis strain TKZ-21.</title>
        <authorList>
            <person name="Yamamura H."/>
            <person name="Hayashi T."/>
            <person name="Hamada M."/>
            <person name="Serisawa Y."/>
            <person name="Matsuyama K."/>
            <person name="Nakagawa Y."/>
            <person name="Otoguro M."/>
            <person name="Yanagida F."/>
            <person name="Hayakawa M."/>
        </authorList>
    </citation>
    <scope>NUCLEOTIDE SEQUENCE [LARGE SCALE GENOMIC DNA]</scope>
    <source>
        <strain evidence="3 4">TKZ-21</strain>
    </source>
</reference>
<protein>
    <submittedName>
        <fullName evidence="3">Oxidoreductase</fullName>
    </submittedName>
</protein>
<dbReference type="RefSeq" id="WP_124344249.1">
    <property type="nucleotide sequence ID" value="NZ_BHYL01000333.1"/>
</dbReference>
<keyword evidence="4" id="KW-1185">Reference proteome</keyword>
<dbReference type="PANTHER" id="PTHR43539">
    <property type="entry name" value="FLAVIN-BINDING MONOOXYGENASE-LIKE PROTEIN (AFU_ORTHOLOGUE AFUA_4G09220)"/>
    <property type="match status" value="1"/>
</dbReference>
<dbReference type="SUPFAM" id="SSF51905">
    <property type="entry name" value="FAD/NAD(P)-binding domain"/>
    <property type="match status" value="2"/>
</dbReference>
<comment type="caution">
    <text evidence="3">The sequence shown here is derived from an EMBL/GenBank/DDBJ whole genome shotgun (WGS) entry which is preliminary data.</text>
</comment>
<evidence type="ECO:0000313" key="4">
    <source>
        <dbReference type="Proteomes" id="UP000288246"/>
    </source>
</evidence>
<name>A0A401V479_9CELL</name>
<sequence length="429" mass="45865">MDDSTRTLAEDAPTPQTRRSRRALREAGASVARATPTTSADVVDVDVVVIGAGQAGLSAAYHLRRSGLVSVGQRGWDGGPSFVVLDDEPGPGGAWQHRWPSLTMERAHGVHELPGMPLVVPDPAEPAARAVPYYFAQYEEAYALHVQRPVRVTAVHDEGHAPVPSTGAGERAGGRLLVHSHSVEQPGERVVWRARGLVNATGTWGKPFWPAYPGRGVFGGRQLHARDFRSAADLADGHVVVVGGGTSAVQLLLEIAKATSTTWVTRRPPTWRDEEFTPEVGREAVALVEQRTRAGLPPDSVVSVTGLPLTDAYRAGIESGVLRARPVFSRIVPGAVEWDEVPALEEGWIDGPSRVEARTILWCTGFRAALDHLAPLGLRARGGGIVMDGTQVVADPRVQLVGYGPSASTVGANRAGREAVRHLRRLLSL</sequence>
<dbReference type="EMBL" id="BHYL01000333">
    <property type="protein sequence ID" value="GCD21723.1"/>
    <property type="molecule type" value="Genomic_DNA"/>
</dbReference>
<dbReference type="GO" id="GO:0004497">
    <property type="term" value="F:monooxygenase activity"/>
    <property type="evidence" value="ECO:0007669"/>
    <property type="project" value="TreeGrafter"/>
</dbReference>
<keyword evidence="1" id="KW-0560">Oxidoreductase</keyword>
<gene>
    <name evidence="3" type="ORF">CTKZ_32850</name>
</gene>
<accession>A0A401V479</accession>
<evidence type="ECO:0000256" key="2">
    <source>
        <dbReference type="SAM" id="MobiDB-lite"/>
    </source>
</evidence>
<dbReference type="InterPro" id="IPR036188">
    <property type="entry name" value="FAD/NAD-bd_sf"/>
</dbReference>
<dbReference type="AlphaFoldDB" id="A0A401V479"/>
<dbReference type="PANTHER" id="PTHR43539:SF78">
    <property type="entry name" value="FLAVIN-CONTAINING MONOOXYGENASE"/>
    <property type="match status" value="1"/>
</dbReference>
<dbReference type="Pfam" id="PF13738">
    <property type="entry name" value="Pyr_redox_3"/>
    <property type="match status" value="1"/>
</dbReference>
<dbReference type="GO" id="GO:0050660">
    <property type="term" value="F:flavin adenine dinucleotide binding"/>
    <property type="evidence" value="ECO:0007669"/>
    <property type="project" value="TreeGrafter"/>
</dbReference>